<gene>
    <name evidence="3" type="ORF">G8O30_01190</name>
</gene>
<feature type="transmembrane region" description="Helical" evidence="1">
    <location>
        <begin position="177"/>
        <end position="197"/>
    </location>
</feature>
<dbReference type="Proteomes" id="UP000593626">
    <property type="component" value="Chromosome"/>
</dbReference>
<dbReference type="SMART" id="SM00267">
    <property type="entry name" value="GGDEF"/>
    <property type="match status" value="1"/>
</dbReference>
<dbReference type="InterPro" id="IPR029787">
    <property type="entry name" value="Nucleotide_cyclase"/>
</dbReference>
<evidence type="ECO:0000259" key="2">
    <source>
        <dbReference type="PROSITE" id="PS50887"/>
    </source>
</evidence>
<name>A0A7S8HEG3_9BACI</name>
<dbReference type="Pfam" id="PF16927">
    <property type="entry name" value="HisKA_7TM"/>
    <property type="match status" value="1"/>
</dbReference>
<dbReference type="Pfam" id="PF13188">
    <property type="entry name" value="PAS_8"/>
    <property type="match status" value="1"/>
</dbReference>
<sequence length="514" mass="59417">MDTGLMLYVVSTVSAGLLGLFLCAYSFFKLKNTPGVLYFGLLNFAVAFFAFMYTFELLSTSLEQVAFWLKLEYLALPFIPALTLFMILDYVGEQVKTKYKYMYLLLPLMTIFFHHTNSMHGLYYSDMEMMRVSNFEVVKLTYGPWYYVHSLYLFVTLVISTIVAFTKWKGASFRFKMQLLFLVTGILFPIIGGHMYMNGLSPDGVDLGPVFLSISLLFFTVSLFIFQLFDVVPIAKEKIFDNMQEGILVVNKYRVLLDFNQAAERIFPILSSTKIGSDIDTLFLETEELASALQGDTSTTIELKREMYVQLIFTPIYEREHYHIGTIISILDVSERVQMERRMFELASIDSLTQVFNRRYFIEKTEEVLANDPINSVGMIMFDIDFFKRINDTHGHQAGDEVLIQIASLIKSSLRENEMVGRYGGEEFIFVTWDAPPELLYERAEELRIQLEQLIIFYNEKELKVTSSFGVTYLSVTDLKEIDLQELIRIADKNLYQAKELGRNRVVFSESLVH</sequence>
<keyword evidence="1" id="KW-1133">Transmembrane helix</keyword>
<feature type="transmembrane region" description="Helical" evidence="1">
    <location>
        <begin position="209"/>
        <end position="229"/>
    </location>
</feature>
<dbReference type="PROSITE" id="PS50887">
    <property type="entry name" value="GGDEF"/>
    <property type="match status" value="1"/>
</dbReference>
<evidence type="ECO:0000256" key="1">
    <source>
        <dbReference type="SAM" id="Phobius"/>
    </source>
</evidence>
<dbReference type="RefSeq" id="WP_239673196.1">
    <property type="nucleotide sequence ID" value="NZ_CP049742.1"/>
</dbReference>
<keyword evidence="1" id="KW-0812">Transmembrane</keyword>
<dbReference type="AlphaFoldDB" id="A0A7S8HEG3"/>
<accession>A0A7S8HEG3</accession>
<dbReference type="FunFam" id="3.30.70.270:FF:000001">
    <property type="entry name" value="Diguanylate cyclase domain protein"/>
    <property type="match status" value="1"/>
</dbReference>
<keyword evidence="1" id="KW-0472">Membrane</keyword>
<feature type="transmembrane region" description="Helical" evidence="1">
    <location>
        <begin position="145"/>
        <end position="165"/>
    </location>
</feature>
<protein>
    <submittedName>
        <fullName evidence="3">Diguanylate cyclase</fullName>
    </submittedName>
</protein>
<feature type="domain" description="GGDEF" evidence="2">
    <location>
        <begin position="375"/>
        <end position="511"/>
    </location>
</feature>
<dbReference type="Gene3D" id="3.30.70.270">
    <property type="match status" value="1"/>
</dbReference>
<proteinExistence type="predicted"/>
<feature type="transmembrane region" description="Helical" evidence="1">
    <location>
        <begin position="35"/>
        <end position="53"/>
    </location>
</feature>
<dbReference type="SUPFAM" id="SSF55073">
    <property type="entry name" value="Nucleotide cyclase"/>
    <property type="match status" value="1"/>
</dbReference>
<dbReference type="PANTHER" id="PTHR45138:SF9">
    <property type="entry name" value="DIGUANYLATE CYCLASE DGCM-RELATED"/>
    <property type="match status" value="1"/>
</dbReference>
<feature type="transmembrane region" description="Helical" evidence="1">
    <location>
        <begin position="103"/>
        <end position="125"/>
    </location>
</feature>
<dbReference type="InterPro" id="IPR035965">
    <property type="entry name" value="PAS-like_dom_sf"/>
</dbReference>
<dbReference type="InterPro" id="IPR000014">
    <property type="entry name" value="PAS"/>
</dbReference>
<dbReference type="EMBL" id="CP049742">
    <property type="protein sequence ID" value="QPC45682.1"/>
    <property type="molecule type" value="Genomic_DNA"/>
</dbReference>
<evidence type="ECO:0000313" key="4">
    <source>
        <dbReference type="Proteomes" id="UP000593626"/>
    </source>
</evidence>
<dbReference type="KEGG" id="mcui:G8O30_01190"/>
<feature type="transmembrane region" description="Helical" evidence="1">
    <location>
        <begin position="6"/>
        <end position="28"/>
    </location>
</feature>
<dbReference type="InterPro" id="IPR050469">
    <property type="entry name" value="Diguanylate_Cyclase"/>
</dbReference>
<dbReference type="NCBIfam" id="TIGR00254">
    <property type="entry name" value="GGDEF"/>
    <property type="match status" value="1"/>
</dbReference>
<dbReference type="InterPro" id="IPR000160">
    <property type="entry name" value="GGDEF_dom"/>
</dbReference>
<dbReference type="CDD" id="cd01949">
    <property type="entry name" value="GGDEF"/>
    <property type="match status" value="1"/>
</dbReference>
<dbReference type="SUPFAM" id="SSF55785">
    <property type="entry name" value="PYP-like sensor domain (PAS domain)"/>
    <property type="match status" value="1"/>
</dbReference>
<dbReference type="Pfam" id="PF00990">
    <property type="entry name" value="GGDEF"/>
    <property type="match status" value="1"/>
</dbReference>
<dbReference type="Gene3D" id="3.30.450.20">
    <property type="entry name" value="PAS domain"/>
    <property type="match status" value="1"/>
</dbReference>
<evidence type="ECO:0000313" key="3">
    <source>
        <dbReference type="EMBL" id="QPC45682.1"/>
    </source>
</evidence>
<dbReference type="InterPro" id="IPR031621">
    <property type="entry name" value="HisKA_7TM"/>
</dbReference>
<dbReference type="PANTHER" id="PTHR45138">
    <property type="entry name" value="REGULATORY COMPONENTS OF SENSORY TRANSDUCTION SYSTEM"/>
    <property type="match status" value="1"/>
</dbReference>
<dbReference type="GO" id="GO:0052621">
    <property type="term" value="F:diguanylate cyclase activity"/>
    <property type="evidence" value="ECO:0007669"/>
    <property type="project" value="TreeGrafter"/>
</dbReference>
<dbReference type="InterPro" id="IPR043128">
    <property type="entry name" value="Rev_trsase/Diguanyl_cyclase"/>
</dbReference>
<keyword evidence="4" id="KW-1185">Reference proteome</keyword>
<feature type="transmembrane region" description="Helical" evidence="1">
    <location>
        <begin position="73"/>
        <end position="91"/>
    </location>
</feature>
<organism evidence="3 4">
    <name type="scientific">Mangrovibacillus cuniculi</name>
    <dbReference type="NCBI Taxonomy" id="2593652"/>
    <lineage>
        <taxon>Bacteria</taxon>
        <taxon>Bacillati</taxon>
        <taxon>Bacillota</taxon>
        <taxon>Bacilli</taxon>
        <taxon>Bacillales</taxon>
        <taxon>Bacillaceae</taxon>
        <taxon>Mangrovibacillus</taxon>
    </lineage>
</organism>
<reference evidence="3 4" key="1">
    <citation type="submission" date="2019-07" db="EMBL/GenBank/DDBJ databases">
        <title>Genome sequence of 2 isolates from Red Sea Mangroves.</title>
        <authorList>
            <person name="Sefrji F."/>
            <person name="Michoud G."/>
            <person name="Merlino G."/>
            <person name="Daffonchio D."/>
        </authorList>
    </citation>
    <scope>NUCLEOTIDE SEQUENCE [LARGE SCALE GENOMIC DNA]</scope>
    <source>
        <strain evidence="3 4">R1DC41</strain>
    </source>
</reference>